<dbReference type="PANTHER" id="PTHR38813:SF1">
    <property type="entry name" value="TOXIN RELE1-RELATED"/>
    <property type="match status" value="1"/>
</dbReference>
<dbReference type="InterPro" id="IPR007712">
    <property type="entry name" value="RelE/ParE_toxin"/>
</dbReference>
<dbReference type="EMBL" id="CP003620">
    <property type="protein sequence ID" value="AFZ15254.1"/>
    <property type="molecule type" value="Genomic_DNA"/>
</dbReference>
<gene>
    <name evidence="2" type="ORF">Cri9333_4472</name>
</gene>
<evidence type="ECO:0000313" key="3">
    <source>
        <dbReference type="Proteomes" id="UP000010472"/>
    </source>
</evidence>
<reference evidence="2 3" key="1">
    <citation type="submission" date="2012-06" db="EMBL/GenBank/DDBJ databases">
        <title>Finished chromosome of genome of Crinalium epipsammum PCC 9333.</title>
        <authorList>
            <consortium name="US DOE Joint Genome Institute"/>
            <person name="Gugger M."/>
            <person name="Coursin T."/>
            <person name="Rippka R."/>
            <person name="Tandeau De Marsac N."/>
            <person name="Huntemann M."/>
            <person name="Wei C.-L."/>
            <person name="Han J."/>
            <person name="Detter J.C."/>
            <person name="Han C."/>
            <person name="Tapia R."/>
            <person name="Davenport K."/>
            <person name="Daligault H."/>
            <person name="Erkkila T."/>
            <person name="Gu W."/>
            <person name="Munk A.C.C."/>
            <person name="Teshima H."/>
            <person name="Xu Y."/>
            <person name="Chain P."/>
            <person name="Chen A."/>
            <person name="Krypides N."/>
            <person name="Mavromatis K."/>
            <person name="Markowitz V."/>
            <person name="Szeto E."/>
            <person name="Ivanova N."/>
            <person name="Mikhailova N."/>
            <person name="Ovchinnikova G."/>
            <person name="Pagani I."/>
            <person name="Pati A."/>
            <person name="Goodwin L."/>
            <person name="Peters L."/>
            <person name="Pitluck S."/>
            <person name="Woyke T."/>
            <person name="Kerfeld C."/>
        </authorList>
    </citation>
    <scope>NUCLEOTIDE SEQUENCE [LARGE SCALE GENOMIC DNA]</scope>
    <source>
        <strain evidence="2 3">PCC 9333</strain>
    </source>
</reference>
<dbReference type="KEGG" id="cep:Cri9333_4472"/>
<dbReference type="RefSeq" id="WP_015205345.1">
    <property type="nucleotide sequence ID" value="NC_019753.1"/>
</dbReference>
<keyword evidence="1" id="KW-1277">Toxin-antitoxin system</keyword>
<dbReference type="AlphaFoldDB" id="K9W628"/>
<sequence>MKNEDSPKQSYLLRIAYTAEKDLKDLQPKQYKQVASKIFSLIRNPKPHDCKALKGEPDGYRVDQGEFRILYYVYEDQKIVDVYRVGKRNDDEVYRNL</sequence>
<accession>K9W628</accession>
<dbReference type="eggNOG" id="COG2026">
    <property type="taxonomic scope" value="Bacteria"/>
</dbReference>
<proteinExistence type="predicted"/>
<keyword evidence="3" id="KW-1185">Reference proteome</keyword>
<evidence type="ECO:0000313" key="2">
    <source>
        <dbReference type="EMBL" id="AFZ15254.1"/>
    </source>
</evidence>
<dbReference type="HOGENOM" id="CLU_155761_3_1_3"/>
<dbReference type="PATRIC" id="fig|1173022.3.peg.4832"/>
<name>K9W628_9CYAN</name>
<dbReference type="OrthoDB" id="426740at2"/>
<dbReference type="STRING" id="1173022.Cri9333_4472"/>
<dbReference type="SUPFAM" id="SSF143011">
    <property type="entry name" value="RelE-like"/>
    <property type="match status" value="1"/>
</dbReference>
<dbReference type="InterPro" id="IPR052747">
    <property type="entry name" value="TA_system_RelE_toxin"/>
</dbReference>
<dbReference type="Pfam" id="PF05016">
    <property type="entry name" value="ParE_toxin"/>
    <property type="match status" value="1"/>
</dbReference>
<dbReference type="Proteomes" id="UP000010472">
    <property type="component" value="Chromosome"/>
</dbReference>
<evidence type="ECO:0000256" key="1">
    <source>
        <dbReference type="ARBA" id="ARBA00022649"/>
    </source>
</evidence>
<dbReference type="Gene3D" id="3.30.2310.20">
    <property type="entry name" value="RelE-like"/>
    <property type="match status" value="1"/>
</dbReference>
<dbReference type="InterPro" id="IPR035093">
    <property type="entry name" value="RelE/ParE_toxin_dom_sf"/>
</dbReference>
<protein>
    <submittedName>
        <fullName evidence="2">Addiction module toxin, RelE/StbE family</fullName>
    </submittedName>
</protein>
<dbReference type="PANTHER" id="PTHR38813">
    <property type="match status" value="1"/>
</dbReference>
<organism evidence="2 3">
    <name type="scientific">Crinalium epipsammum PCC 9333</name>
    <dbReference type="NCBI Taxonomy" id="1173022"/>
    <lineage>
        <taxon>Bacteria</taxon>
        <taxon>Bacillati</taxon>
        <taxon>Cyanobacteriota</taxon>
        <taxon>Cyanophyceae</taxon>
        <taxon>Gomontiellales</taxon>
        <taxon>Gomontiellaceae</taxon>
        <taxon>Crinalium</taxon>
    </lineage>
</organism>